<evidence type="ECO:0000256" key="1">
    <source>
        <dbReference type="ARBA" id="ARBA00001913"/>
    </source>
</evidence>
<dbReference type="Gene3D" id="3.40.720.10">
    <property type="entry name" value="Alkaline Phosphatase, subunit A"/>
    <property type="match status" value="1"/>
</dbReference>
<reference evidence="10" key="1">
    <citation type="submission" date="2011-02" db="EMBL/GenBank/DDBJ databases">
        <title>The complete genome of Planctomyces brasiliensis DSM 5305.</title>
        <authorList>
            <person name="Lucas S."/>
            <person name="Copeland A."/>
            <person name="Lapidus A."/>
            <person name="Bruce D."/>
            <person name="Goodwin L."/>
            <person name="Pitluck S."/>
            <person name="Kyrpides N."/>
            <person name="Mavromatis K."/>
            <person name="Pagani I."/>
            <person name="Ivanova N."/>
            <person name="Ovchinnikova G."/>
            <person name="Lu M."/>
            <person name="Detter J.C."/>
            <person name="Han C."/>
            <person name="Land M."/>
            <person name="Hauser L."/>
            <person name="Markowitz V."/>
            <person name="Cheng J.-F."/>
            <person name="Hugenholtz P."/>
            <person name="Woyke T."/>
            <person name="Wu D."/>
            <person name="Tindall B."/>
            <person name="Pomrenke H.G."/>
            <person name="Brambilla E."/>
            <person name="Klenk H.-P."/>
            <person name="Eisen J.A."/>
        </authorList>
    </citation>
    <scope>NUCLEOTIDE SEQUENCE [LARGE SCALE GENOMIC DNA]</scope>
    <source>
        <strain evidence="10">ATCC 49424 / DSM 5305 / JCM 21570 / NBRC 103401 / IFAM 1448</strain>
    </source>
</reference>
<dbReference type="Proteomes" id="UP000006860">
    <property type="component" value="Chromosome"/>
</dbReference>
<dbReference type="PANTHER" id="PTHR42693">
    <property type="entry name" value="ARYLSULFATASE FAMILY MEMBER"/>
    <property type="match status" value="1"/>
</dbReference>
<dbReference type="EMBL" id="CP002546">
    <property type="protein sequence ID" value="ADY58870.1"/>
    <property type="molecule type" value="Genomic_DNA"/>
</dbReference>
<evidence type="ECO:0000259" key="8">
    <source>
        <dbReference type="Pfam" id="PF00884"/>
    </source>
</evidence>
<keyword evidence="3" id="KW-0479">Metal-binding</keyword>
<dbReference type="InterPro" id="IPR000917">
    <property type="entry name" value="Sulfatase_N"/>
</dbReference>
<feature type="domain" description="Sulfatase N-terminal" evidence="8">
    <location>
        <begin position="30"/>
        <end position="355"/>
    </location>
</feature>
<dbReference type="GO" id="GO:0046872">
    <property type="term" value="F:metal ion binding"/>
    <property type="evidence" value="ECO:0007669"/>
    <property type="project" value="UniProtKB-KW"/>
</dbReference>
<sequence>MPARLFCFVCLILLTGLRPAVAADQGESRPNILFLFADDQRPDTIHAWGNPNIQTPNIDQLVEQGFSFRNNYCFGSDSGAVCIPSRAMVNSGKSYMQIDHQLTGQTTLGQLLRTNGYDTFATGKWHNGKAAILRSFEHGENVFMGGMCDHTKVPLSDIRDGELVSRGVKPNSFSSELFADAAVNYLNGRDGEKPFFAYVAFTAPHDPRNPPEKYREMYYSNPPSLPANFLTQHPFNNGSLVIRDEVLAPWPRPEDMVQRQLCEYYGLISHMDDQIGRILEALEKTPGGENTIIVYAADHGLAMGSHGLLGKQNLYEHSMKCPLIFSGPGIPQNKQSEALTYLYDIYPTLCDLVGVQPPEDLDGKDLSTVWKEDGKVRDAIFLSYQNAQRAIRAGDWKLIVYPPFNHQQLFNLANDPHEIMNLADDPQHANKVKRLTNALKKQQQQFGDELPLTVEKPRELAIDLTGHKRKPDSHQPQWIIDDYFDTDAE</sequence>
<dbReference type="CDD" id="cd16155">
    <property type="entry name" value="sulfatase_like"/>
    <property type="match status" value="1"/>
</dbReference>
<dbReference type="AlphaFoldDB" id="F0SMQ1"/>
<dbReference type="Pfam" id="PF00884">
    <property type="entry name" value="Sulfatase"/>
    <property type="match status" value="1"/>
</dbReference>
<dbReference type="OrthoDB" id="9762324at2"/>
<dbReference type="KEGG" id="pbs:Plabr_1258"/>
<evidence type="ECO:0000256" key="5">
    <source>
        <dbReference type="ARBA" id="ARBA00022801"/>
    </source>
</evidence>
<organism evidence="9 10">
    <name type="scientific">Rubinisphaera brasiliensis (strain ATCC 49424 / DSM 5305 / JCM 21570 / IAM 15109 / NBRC 103401 / IFAM 1448)</name>
    <name type="common">Planctomyces brasiliensis</name>
    <dbReference type="NCBI Taxonomy" id="756272"/>
    <lineage>
        <taxon>Bacteria</taxon>
        <taxon>Pseudomonadati</taxon>
        <taxon>Planctomycetota</taxon>
        <taxon>Planctomycetia</taxon>
        <taxon>Planctomycetales</taxon>
        <taxon>Planctomycetaceae</taxon>
        <taxon>Rubinisphaera</taxon>
    </lineage>
</organism>
<evidence type="ECO:0000256" key="6">
    <source>
        <dbReference type="ARBA" id="ARBA00022837"/>
    </source>
</evidence>
<name>F0SMQ1_RUBBR</name>
<feature type="chain" id="PRO_5003260616" evidence="7">
    <location>
        <begin position="23"/>
        <end position="489"/>
    </location>
</feature>
<evidence type="ECO:0000313" key="9">
    <source>
        <dbReference type="EMBL" id="ADY58870.1"/>
    </source>
</evidence>
<dbReference type="RefSeq" id="WP_013627603.1">
    <property type="nucleotide sequence ID" value="NC_015174.1"/>
</dbReference>
<accession>F0SMQ1</accession>
<evidence type="ECO:0000256" key="3">
    <source>
        <dbReference type="ARBA" id="ARBA00022723"/>
    </source>
</evidence>
<dbReference type="eggNOG" id="COG3119">
    <property type="taxonomic scope" value="Bacteria"/>
</dbReference>
<keyword evidence="4 7" id="KW-0732">Signal</keyword>
<keyword evidence="6" id="KW-0106">Calcium</keyword>
<gene>
    <name evidence="9" type="ordered locus">Plabr_1258</name>
</gene>
<evidence type="ECO:0000256" key="7">
    <source>
        <dbReference type="SAM" id="SignalP"/>
    </source>
</evidence>
<proteinExistence type="inferred from homology"/>
<evidence type="ECO:0000313" key="10">
    <source>
        <dbReference type="Proteomes" id="UP000006860"/>
    </source>
</evidence>
<dbReference type="InterPro" id="IPR050738">
    <property type="entry name" value="Sulfatase"/>
</dbReference>
<dbReference type="SUPFAM" id="SSF53649">
    <property type="entry name" value="Alkaline phosphatase-like"/>
    <property type="match status" value="1"/>
</dbReference>
<keyword evidence="10" id="KW-1185">Reference proteome</keyword>
<dbReference type="GO" id="GO:0004065">
    <property type="term" value="F:arylsulfatase activity"/>
    <property type="evidence" value="ECO:0007669"/>
    <property type="project" value="TreeGrafter"/>
</dbReference>
<evidence type="ECO:0000256" key="4">
    <source>
        <dbReference type="ARBA" id="ARBA00022729"/>
    </source>
</evidence>
<comment type="similarity">
    <text evidence="2">Belongs to the sulfatase family.</text>
</comment>
<dbReference type="InterPro" id="IPR017850">
    <property type="entry name" value="Alkaline_phosphatase_core_sf"/>
</dbReference>
<dbReference type="HOGENOM" id="CLU_006332_9_3_0"/>
<comment type="cofactor">
    <cofactor evidence="1">
        <name>Ca(2+)</name>
        <dbReference type="ChEBI" id="CHEBI:29108"/>
    </cofactor>
</comment>
<protein>
    <submittedName>
        <fullName evidence="9">Sulfatase</fullName>
    </submittedName>
</protein>
<evidence type="ECO:0000256" key="2">
    <source>
        <dbReference type="ARBA" id="ARBA00008779"/>
    </source>
</evidence>
<dbReference type="PANTHER" id="PTHR42693:SF42">
    <property type="entry name" value="ARYLSULFATASE G"/>
    <property type="match status" value="1"/>
</dbReference>
<keyword evidence="5" id="KW-0378">Hydrolase</keyword>
<feature type="signal peptide" evidence="7">
    <location>
        <begin position="1"/>
        <end position="22"/>
    </location>
</feature>